<reference evidence="1" key="1">
    <citation type="submission" date="2018-10" db="EMBL/GenBank/DDBJ databases">
        <title>Hidden diversity of soil giant viruses.</title>
        <authorList>
            <person name="Schulz F."/>
            <person name="Alteio L."/>
            <person name="Goudeau D."/>
            <person name="Ryan E.M."/>
            <person name="Malmstrom R.R."/>
            <person name="Blanchard J."/>
            <person name="Woyke T."/>
        </authorList>
    </citation>
    <scope>NUCLEOTIDE SEQUENCE</scope>
    <source>
        <strain evidence="1">SYV1</strain>
    </source>
</reference>
<sequence>MGVPFVCERLNASLKSDIGWIAGLKTTRLRPIRVIYCIILSCICNALKNIKYSSNQVVPGT</sequence>
<evidence type="ECO:0008006" key="2">
    <source>
        <dbReference type="Google" id="ProtNLM"/>
    </source>
</evidence>
<evidence type="ECO:0000313" key="1">
    <source>
        <dbReference type="EMBL" id="AYV86635.1"/>
    </source>
</evidence>
<accession>A0A3G5AHE9</accession>
<dbReference type="EMBL" id="MK072511">
    <property type="protein sequence ID" value="AYV86635.1"/>
    <property type="molecule type" value="Genomic_DNA"/>
</dbReference>
<proteinExistence type="predicted"/>
<gene>
    <name evidence="1" type="ORF">Sylvanvirus5_3</name>
</gene>
<organism evidence="1">
    <name type="scientific">Sylvanvirus sp</name>
    <dbReference type="NCBI Taxonomy" id="2487774"/>
    <lineage>
        <taxon>Viruses</taxon>
    </lineage>
</organism>
<protein>
    <recommendedName>
        <fullName evidence="2">Transposase</fullName>
    </recommendedName>
</protein>
<name>A0A3G5AHE9_9VIRU</name>